<evidence type="ECO:0000313" key="2">
    <source>
        <dbReference type="EMBL" id="RGE90072.1"/>
    </source>
</evidence>
<dbReference type="SUPFAM" id="SSF51905">
    <property type="entry name" value="FAD/NAD(P)-binding domain"/>
    <property type="match status" value="1"/>
</dbReference>
<gene>
    <name evidence="2" type="ORF">DW016_02135</name>
</gene>
<dbReference type="PANTHER" id="PTHR42842:SF3">
    <property type="entry name" value="FAD_NAD(P)-BINDING OXIDOREDUCTASE FAMILY PROTEIN"/>
    <property type="match status" value="1"/>
</dbReference>
<dbReference type="InterPro" id="IPR049516">
    <property type="entry name" value="FAD-depend_C"/>
</dbReference>
<name>A0A3E3K652_9FIRM</name>
<dbReference type="InterPro" id="IPR036188">
    <property type="entry name" value="FAD/NAD-bd_sf"/>
</dbReference>
<proteinExistence type="predicted"/>
<feature type="domain" description="FAD-dependent protein C-terminal" evidence="1">
    <location>
        <begin position="290"/>
        <end position="485"/>
    </location>
</feature>
<dbReference type="Gene3D" id="3.50.50.60">
    <property type="entry name" value="FAD/NAD(P)-binding domain"/>
    <property type="match status" value="2"/>
</dbReference>
<dbReference type="RefSeq" id="WP_024732501.1">
    <property type="nucleotide sequence ID" value="NZ_BAABYU010000001.1"/>
</dbReference>
<dbReference type="PIRSF" id="PIRSF038984">
    <property type="entry name" value="FAD_binding_protein"/>
    <property type="match status" value="1"/>
</dbReference>
<dbReference type="AlphaFoldDB" id="A0A3E3K652"/>
<protein>
    <submittedName>
        <fullName evidence="2">FAD-binding protein</fullName>
    </submittedName>
</protein>
<dbReference type="EMBL" id="QVLX01000001">
    <property type="protein sequence ID" value="RGE90072.1"/>
    <property type="molecule type" value="Genomic_DNA"/>
</dbReference>
<organism evidence="2 3">
    <name type="scientific">Sellimonas intestinalis</name>
    <dbReference type="NCBI Taxonomy" id="1653434"/>
    <lineage>
        <taxon>Bacteria</taxon>
        <taxon>Bacillati</taxon>
        <taxon>Bacillota</taxon>
        <taxon>Clostridia</taxon>
        <taxon>Lachnospirales</taxon>
        <taxon>Lachnospiraceae</taxon>
        <taxon>Sellimonas</taxon>
    </lineage>
</organism>
<dbReference type="PRINTS" id="PR00419">
    <property type="entry name" value="ADXRDTASE"/>
</dbReference>
<dbReference type="Proteomes" id="UP000261080">
    <property type="component" value="Unassembled WGS sequence"/>
</dbReference>
<dbReference type="Gene3D" id="3.30.70.2700">
    <property type="match status" value="1"/>
</dbReference>
<sequence length="549" mass="60574">MIRIEQIKMKTSHTKAELKKKVGHILGVSGEEITGMEIIKRSIDARKKPEIYYVYTVDVALSKTKREWSILNRGKNKNISRAEEISYTFSVCTDGNMMEQRPVVVGSGPAGLFCAYLLAKYGYRPILIEQGAPAKERRKAVETFWETGVLDIRTNVQFGEGGAGTFSDGKLNTLVKDPDGRNREVLRIFVEHGAPEEILYESKPHIGTDILIDVVQKIRKSIESYGGECRFYTKMTGIQIQDHNIVGIEIEQHGTHSLLPSQTVVLALGHSARDTFAMLKKSGVFLEAKSFAVGVRVEHLQEQINLSQYGTKQHPDLPAAAYKLTAKAGNGRGVYTFCMCPGGYVVNASSEERRLCVNGMSYHGRAEKNANSAVIVTVTPEDFMGENKDPLSGIAFQRELEERAYRAGKGKIPVQCFGDFCEDKVSTEFGEILPQMKGACTFGDVRGIFPEDIAKAIQEGIQDFEHKIHGFSRNDTVLSGVEARTSSPVRITRDESMQSLGIRGLYPCGEGAGYAGGITSAAMDGIKTAEAIAKQYRPVDHDERNTVIL</sequence>
<dbReference type="OrthoDB" id="9772594at2"/>
<reference evidence="2 3" key="1">
    <citation type="submission" date="2018-08" db="EMBL/GenBank/DDBJ databases">
        <title>A genome reference for cultivated species of the human gut microbiota.</title>
        <authorList>
            <person name="Zou Y."/>
            <person name="Xue W."/>
            <person name="Luo G."/>
        </authorList>
    </citation>
    <scope>NUCLEOTIDE SEQUENCE [LARGE SCALE GENOMIC DNA]</scope>
    <source>
        <strain evidence="2 3">AF37-2AT</strain>
    </source>
</reference>
<accession>A0A3E3K652</accession>
<evidence type="ECO:0000313" key="3">
    <source>
        <dbReference type="Proteomes" id="UP000261080"/>
    </source>
</evidence>
<dbReference type="InterPro" id="IPR028348">
    <property type="entry name" value="FAD-binding_protein"/>
</dbReference>
<dbReference type="Pfam" id="PF13450">
    <property type="entry name" value="NAD_binding_8"/>
    <property type="match status" value="1"/>
</dbReference>
<dbReference type="Pfam" id="PF21688">
    <property type="entry name" value="FAD-depend_C"/>
    <property type="match status" value="1"/>
</dbReference>
<evidence type="ECO:0000259" key="1">
    <source>
        <dbReference type="Pfam" id="PF21688"/>
    </source>
</evidence>
<dbReference type="PANTHER" id="PTHR42842">
    <property type="entry name" value="FAD/NAD(P)-BINDING OXIDOREDUCTASE"/>
    <property type="match status" value="1"/>
</dbReference>
<comment type="caution">
    <text evidence="2">The sequence shown here is derived from an EMBL/GenBank/DDBJ whole genome shotgun (WGS) entry which is preliminary data.</text>
</comment>
<keyword evidence="3" id="KW-1185">Reference proteome</keyword>